<sequence length="78" mass="8638">MTIFELFIGDSASAIRVPGVSDDTTISDNHVAVNRRVENFMLVQHGNRGVIGKAEARYSQSVRSAADARSKRLYALNW</sequence>
<dbReference type="Proteomes" id="UP001305414">
    <property type="component" value="Unassembled WGS sequence"/>
</dbReference>
<gene>
    <name evidence="1" type="ORF">RRF57_005785</name>
</gene>
<protein>
    <submittedName>
        <fullName evidence="1">Uncharacterized protein</fullName>
    </submittedName>
</protein>
<accession>A0AAN7UMQ6</accession>
<dbReference type="AlphaFoldDB" id="A0AAN7UMQ6"/>
<evidence type="ECO:0000313" key="1">
    <source>
        <dbReference type="EMBL" id="KAK5630069.1"/>
    </source>
</evidence>
<evidence type="ECO:0000313" key="2">
    <source>
        <dbReference type="Proteomes" id="UP001305414"/>
    </source>
</evidence>
<organism evidence="1 2">
    <name type="scientific">Xylaria bambusicola</name>
    <dbReference type="NCBI Taxonomy" id="326684"/>
    <lineage>
        <taxon>Eukaryota</taxon>
        <taxon>Fungi</taxon>
        <taxon>Dikarya</taxon>
        <taxon>Ascomycota</taxon>
        <taxon>Pezizomycotina</taxon>
        <taxon>Sordariomycetes</taxon>
        <taxon>Xylariomycetidae</taxon>
        <taxon>Xylariales</taxon>
        <taxon>Xylariaceae</taxon>
        <taxon>Xylaria</taxon>
    </lineage>
</organism>
<keyword evidence="2" id="KW-1185">Reference proteome</keyword>
<proteinExistence type="predicted"/>
<comment type="caution">
    <text evidence="1">The sequence shown here is derived from an EMBL/GenBank/DDBJ whole genome shotgun (WGS) entry which is preliminary data.</text>
</comment>
<dbReference type="EMBL" id="JAWHQM010000013">
    <property type="protein sequence ID" value="KAK5630069.1"/>
    <property type="molecule type" value="Genomic_DNA"/>
</dbReference>
<name>A0AAN7UMQ6_9PEZI</name>
<reference evidence="1 2" key="1">
    <citation type="submission" date="2023-10" db="EMBL/GenBank/DDBJ databases">
        <title>Draft genome sequence of Xylaria bambusicola isolate GMP-LS, the root and basal stem rot pathogen of sugarcane in Indonesia.</title>
        <authorList>
            <person name="Selvaraj P."/>
            <person name="Muralishankar V."/>
            <person name="Muruganantham S."/>
            <person name="Sp S."/>
            <person name="Haryani S."/>
            <person name="Lau K.J.X."/>
            <person name="Naqvi N.I."/>
        </authorList>
    </citation>
    <scope>NUCLEOTIDE SEQUENCE [LARGE SCALE GENOMIC DNA]</scope>
    <source>
        <strain evidence="1">GMP-LS</strain>
    </source>
</reference>